<reference evidence="1 2" key="1">
    <citation type="journal article" date="2020" name="Microorganisms">
        <title>Polyphasic Characterisation of Cedecea colo sp. nov., a New Enteric Bacterium Isolated from the Koala Hindgut.</title>
        <authorList>
            <person name="Boath J.M."/>
            <person name="Dakhal S."/>
            <person name="Van T.T.H."/>
            <person name="Moore R.J."/>
            <person name="Dekiwadia C."/>
            <person name="Macreadie I.G."/>
        </authorList>
    </citation>
    <scope>NUCLEOTIDE SEQUENCE [LARGE SCALE GENOMIC DNA]</scope>
    <source>
        <strain evidence="1 2">ZA</strain>
    </source>
</reference>
<name>A0ABX0VMT3_9ENTR</name>
<protein>
    <submittedName>
        <fullName evidence="1">Uncharacterized protein</fullName>
    </submittedName>
</protein>
<gene>
    <name evidence="1" type="ORF">E2L00_12730</name>
</gene>
<proteinExistence type="predicted"/>
<evidence type="ECO:0000313" key="2">
    <source>
        <dbReference type="Proteomes" id="UP000697927"/>
    </source>
</evidence>
<dbReference type="RefSeq" id="WP_167611999.1">
    <property type="nucleotide sequence ID" value="NZ_SOYS01000005.1"/>
</dbReference>
<comment type="caution">
    <text evidence="1">The sequence shown here is derived from an EMBL/GenBank/DDBJ whole genome shotgun (WGS) entry which is preliminary data.</text>
</comment>
<accession>A0ABX0VMT3</accession>
<sequence>MILLSDMKLSEYDQRQLALMEETLSLYSSDKMTLKKLIDNLEGLLFCLQSVDIEWKNEFHEHWFVLEQVYAVASFRNESIDPDDPDIQESLKQLRRLLKD</sequence>
<dbReference type="EMBL" id="SOYS01000005">
    <property type="protein sequence ID" value="NIY48357.1"/>
    <property type="molecule type" value="Genomic_DNA"/>
</dbReference>
<organism evidence="1 2">
    <name type="scientific">Cedecea colo</name>
    <dbReference type="NCBI Taxonomy" id="2552946"/>
    <lineage>
        <taxon>Bacteria</taxon>
        <taxon>Pseudomonadati</taxon>
        <taxon>Pseudomonadota</taxon>
        <taxon>Gammaproteobacteria</taxon>
        <taxon>Enterobacterales</taxon>
        <taxon>Enterobacteriaceae</taxon>
        <taxon>Cedecea</taxon>
    </lineage>
</organism>
<evidence type="ECO:0000313" key="1">
    <source>
        <dbReference type="EMBL" id="NIY48357.1"/>
    </source>
</evidence>
<dbReference type="Proteomes" id="UP000697927">
    <property type="component" value="Unassembled WGS sequence"/>
</dbReference>
<keyword evidence="2" id="KW-1185">Reference proteome</keyword>